<dbReference type="Pfam" id="PF00005">
    <property type="entry name" value="ABC_tran"/>
    <property type="match status" value="1"/>
</dbReference>
<protein>
    <submittedName>
        <fullName evidence="11">LANO_0G14884g1_1</fullName>
    </submittedName>
</protein>
<evidence type="ECO:0000313" key="12">
    <source>
        <dbReference type="Proteomes" id="UP000189911"/>
    </source>
</evidence>
<dbReference type="InterPro" id="IPR000742">
    <property type="entry name" value="EGF"/>
</dbReference>
<dbReference type="Proteomes" id="UP000189911">
    <property type="component" value="Chromosome G"/>
</dbReference>
<reference evidence="12" key="1">
    <citation type="submission" date="2016-03" db="EMBL/GenBank/DDBJ databases">
        <authorList>
            <person name="Devillers Hugo."/>
        </authorList>
    </citation>
    <scope>NUCLEOTIDE SEQUENCE [LARGE SCALE GENOMIC DNA]</scope>
</reference>
<dbReference type="SMART" id="SM00382">
    <property type="entry name" value="AAA"/>
    <property type="match status" value="1"/>
</dbReference>
<feature type="chain" id="PRO_5009236538" evidence="9">
    <location>
        <begin position="21"/>
        <end position="1021"/>
    </location>
</feature>
<feature type="transmembrane region" description="Helical" evidence="8">
    <location>
        <begin position="910"/>
        <end position="928"/>
    </location>
</feature>
<feature type="transmembrane region" description="Helical" evidence="8">
    <location>
        <begin position="310"/>
        <end position="334"/>
    </location>
</feature>
<dbReference type="GO" id="GO:0016020">
    <property type="term" value="C:membrane"/>
    <property type="evidence" value="ECO:0007669"/>
    <property type="project" value="UniProtKB-SubCell"/>
</dbReference>
<feature type="transmembrane region" description="Helical" evidence="8">
    <location>
        <begin position="881"/>
        <end position="903"/>
    </location>
</feature>
<accession>A0A1G4KKE5</accession>
<dbReference type="GO" id="GO:0016887">
    <property type="term" value="F:ATP hydrolysis activity"/>
    <property type="evidence" value="ECO:0007669"/>
    <property type="project" value="InterPro"/>
</dbReference>
<keyword evidence="2" id="KW-0813">Transport</keyword>
<dbReference type="CDD" id="cd03213">
    <property type="entry name" value="ABCG_EPDR"/>
    <property type="match status" value="1"/>
</dbReference>
<feature type="transmembrane region" description="Helical" evidence="8">
    <location>
        <begin position="851"/>
        <end position="869"/>
    </location>
</feature>
<dbReference type="PROSITE" id="PS00211">
    <property type="entry name" value="ABC_TRANSPORTER_1"/>
    <property type="match status" value="1"/>
</dbReference>
<dbReference type="InterPro" id="IPR050352">
    <property type="entry name" value="ABCG_transporters"/>
</dbReference>
<evidence type="ECO:0000256" key="2">
    <source>
        <dbReference type="ARBA" id="ARBA00022448"/>
    </source>
</evidence>
<dbReference type="InterPro" id="IPR013525">
    <property type="entry name" value="ABC2_TM"/>
</dbReference>
<keyword evidence="12" id="KW-1185">Reference proteome</keyword>
<evidence type="ECO:0000256" key="8">
    <source>
        <dbReference type="SAM" id="Phobius"/>
    </source>
</evidence>
<proteinExistence type="predicted"/>
<dbReference type="PANTHER" id="PTHR48041">
    <property type="entry name" value="ABC TRANSPORTER G FAMILY MEMBER 28"/>
    <property type="match status" value="1"/>
</dbReference>
<feature type="domain" description="ABC transporter" evidence="10">
    <location>
        <begin position="367"/>
        <end position="611"/>
    </location>
</feature>
<evidence type="ECO:0000256" key="4">
    <source>
        <dbReference type="ARBA" id="ARBA00022741"/>
    </source>
</evidence>
<dbReference type="PANTHER" id="PTHR48041:SF2">
    <property type="entry name" value="ATP-DEPENDENT PERMEASE-RELATED"/>
    <property type="match status" value="1"/>
</dbReference>
<dbReference type="GO" id="GO:0140359">
    <property type="term" value="F:ABC-type transporter activity"/>
    <property type="evidence" value="ECO:0007669"/>
    <property type="project" value="InterPro"/>
</dbReference>
<gene>
    <name evidence="11" type="ORF">LANO_0G14884G</name>
</gene>
<feature type="transmembrane region" description="Helical" evidence="8">
    <location>
        <begin position="766"/>
        <end position="786"/>
    </location>
</feature>
<evidence type="ECO:0000256" key="3">
    <source>
        <dbReference type="ARBA" id="ARBA00022692"/>
    </source>
</evidence>
<dbReference type="SUPFAM" id="SSF52540">
    <property type="entry name" value="P-loop containing nucleoside triphosphate hydrolases"/>
    <property type="match status" value="1"/>
</dbReference>
<dbReference type="PROSITE" id="PS00022">
    <property type="entry name" value="EGF_1"/>
    <property type="match status" value="1"/>
</dbReference>
<dbReference type="OrthoDB" id="66620at2759"/>
<sequence length="1021" mass="113421">MLLNKVIGLLGALAIEAVCTSPELSPVERKASPLNSIRALDDNGQCPPCFNCMLPIFECKQFSMCNSNTGRCECIEGFGGDDCSTPLCGALSDGNNNRPGRENDTESCDCVDGWGGINCNICEEDKVCDAFMPEGLKGTCYKNGMIVNQFHQGCDVTNKKIVQILNGKKPQVTFSCSKSTGECNFQFWIQEIESFYCGLSTCEFEYDLKSNSSRYTCEAVQCKCVPGEMLCGQSGSIDISEFLTETIKGPGEFSCDLVTKKCKFSEPSMNDLITTIFGDPYITLKCESGECIHYSEIPGYQEPSKDKLSLLHIIMLSATSVLILSLTIVSVVFISRSPLFSSQPIQLNDDEDSDDVDFLKLSLKATLSFEDINYTVMTDKGETKLLNGISGTVKPGEIMALMGGSGAGKTTLLDILAMKHKAGKVSGSVKINGSEVTKQKLAKFIGFVDQEDFLLPTLTVYETVLNSALLRLPRKLGFAAKQKRVYQVLDELRIFDIKDRIIGDDFERGISGGEKRRVSIACELVTSPSILFLDEPTSGLDANNANNVIECLVRLALHYNRTLVLSIHQPRSNIFKSFDKLVLLSQGELVYSGIATEVSEFLRNNGYTCPSDYNIADYLIDITFESKKNYTRISSTPDDIEANLYNSDDHVHLPLEDTVLRKDSATATQGEWEHYAVHRDELRSLLDHNEGGQIGGLGFLNTKLLHSKYRESQYFSGLLEDIDAIKAASTGDTVETNNDTQPAYFREQLVILSSRTFKNIYRNPKLLLGNYLVTLLLGCFLGSLYYDVENNISGFQNRLGLFFFILTYFGFLTFTGLTSFSLERIIFLKERSNNYYSPIAYYISKILSDVLPLRVIPPILLALVVYPTVGLNMADAAFFKFVGILVLFNLGISLEILTVGIFVEDLNNSIVISVLILLASLLFSGLFINTKDISNVAFKYLKNLSIFYYAYESLIINEVKTLMLKETKYGLNIEVPGATILSTFGFLVQNFLLDIKLLVVFNILFLILGYLGLELIVIEQK</sequence>
<dbReference type="Pfam" id="PF01061">
    <property type="entry name" value="ABC2_membrane"/>
    <property type="match status" value="1"/>
</dbReference>
<feature type="transmembrane region" description="Helical" evidence="8">
    <location>
        <begin position="971"/>
        <end position="992"/>
    </location>
</feature>
<keyword evidence="5" id="KW-0067">ATP-binding</keyword>
<feature type="transmembrane region" description="Helical" evidence="8">
    <location>
        <begin position="998"/>
        <end position="1018"/>
    </location>
</feature>
<evidence type="ECO:0000256" key="5">
    <source>
        <dbReference type="ARBA" id="ARBA00022840"/>
    </source>
</evidence>
<dbReference type="EMBL" id="LT598453">
    <property type="protein sequence ID" value="SCV04944.1"/>
    <property type="molecule type" value="Genomic_DNA"/>
</dbReference>
<feature type="signal peptide" evidence="9">
    <location>
        <begin position="1"/>
        <end position="20"/>
    </location>
</feature>
<keyword evidence="3 8" id="KW-0812">Transmembrane</keyword>
<dbReference type="GO" id="GO:0005524">
    <property type="term" value="F:ATP binding"/>
    <property type="evidence" value="ECO:0007669"/>
    <property type="project" value="UniProtKB-KW"/>
</dbReference>
<dbReference type="Pfam" id="PF19055">
    <property type="entry name" value="ABC2_membrane_7"/>
    <property type="match status" value="1"/>
</dbReference>
<dbReference type="AlphaFoldDB" id="A0A1G4KKE5"/>
<dbReference type="InterPro" id="IPR003439">
    <property type="entry name" value="ABC_transporter-like_ATP-bd"/>
</dbReference>
<dbReference type="InterPro" id="IPR003593">
    <property type="entry name" value="AAA+_ATPase"/>
</dbReference>
<keyword evidence="7 8" id="KW-0472">Membrane</keyword>
<evidence type="ECO:0000256" key="9">
    <source>
        <dbReference type="SAM" id="SignalP"/>
    </source>
</evidence>
<dbReference type="InterPro" id="IPR027417">
    <property type="entry name" value="P-loop_NTPase"/>
</dbReference>
<dbReference type="InterPro" id="IPR043926">
    <property type="entry name" value="ABCG_dom"/>
</dbReference>
<comment type="subcellular location">
    <subcellularLocation>
        <location evidence="1">Membrane</location>
        <topology evidence="1">Multi-pass membrane protein</topology>
    </subcellularLocation>
</comment>
<name>A0A1G4KKE5_9SACH</name>
<evidence type="ECO:0000313" key="11">
    <source>
        <dbReference type="EMBL" id="SCV04944.1"/>
    </source>
</evidence>
<dbReference type="PROSITE" id="PS50893">
    <property type="entry name" value="ABC_TRANSPORTER_2"/>
    <property type="match status" value="1"/>
</dbReference>
<evidence type="ECO:0000256" key="1">
    <source>
        <dbReference type="ARBA" id="ARBA00004141"/>
    </source>
</evidence>
<organism evidence="11 12">
    <name type="scientific">Lachancea nothofagi CBS 11611</name>
    <dbReference type="NCBI Taxonomy" id="1266666"/>
    <lineage>
        <taxon>Eukaryota</taxon>
        <taxon>Fungi</taxon>
        <taxon>Dikarya</taxon>
        <taxon>Ascomycota</taxon>
        <taxon>Saccharomycotina</taxon>
        <taxon>Saccharomycetes</taxon>
        <taxon>Saccharomycetales</taxon>
        <taxon>Saccharomycetaceae</taxon>
        <taxon>Lachancea</taxon>
    </lineage>
</organism>
<evidence type="ECO:0000256" key="7">
    <source>
        <dbReference type="ARBA" id="ARBA00023136"/>
    </source>
</evidence>
<keyword evidence="9" id="KW-0732">Signal</keyword>
<dbReference type="Gene3D" id="3.40.50.300">
    <property type="entry name" value="P-loop containing nucleotide triphosphate hydrolases"/>
    <property type="match status" value="1"/>
</dbReference>
<feature type="transmembrane region" description="Helical" evidence="8">
    <location>
        <begin position="798"/>
        <end position="822"/>
    </location>
</feature>
<keyword evidence="6 8" id="KW-1133">Transmembrane helix</keyword>
<evidence type="ECO:0000256" key="6">
    <source>
        <dbReference type="ARBA" id="ARBA00022989"/>
    </source>
</evidence>
<dbReference type="InterPro" id="IPR017871">
    <property type="entry name" value="ABC_transporter-like_CS"/>
</dbReference>
<evidence type="ECO:0000259" key="10">
    <source>
        <dbReference type="PROSITE" id="PS50893"/>
    </source>
</evidence>
<keyword evidence="4" id="KW-0547">Nucleotide-binding</keyword>